<feature type="compositionally biased region" description="Low complexity" evidence="1">
    <location>
        <begin position="397"/>
        <end position="407"/>
    </location>
</feature>
<feature type="compositionally biased region" description="Basic and acidic residues" evidence="1">
    <location>
        <begin position="228"/>
        <end position="238"/>
    </location>
</feature>
<keyword evidence="2" id="KW-0472">Membrane</keyword>
<feature type="region of interest" description="Disordered" evidence="1">
    <location>
        <begin position="53"/>
        <end position="182"/>
    </location>
</feature>
<feature type="compositionally biased region" description="Polar residues" evidence="1">
    <location>
        <begin position="122"/>
        <end position="138"/>
    </location>
</feature>
<dbReference type="PANTHER" id="PTHR48125:SF12">
    <property type="entry name" value="AT HOOK TRANSCRIPTION FACTOR FAMILY-RELATED"/>
    <property type="match status" value="1"/>
</dbReference>
<protein>
    <submittedName>
        <fullName evidence="3">Uncharacterized protein</fullName>
    </submittedName>
</protein>
<feature type="region of interest" description="Disordered" evidence="1">
    <location>
        <begin position="213"/>
        <end position="277"/>
    </location>
</feature>
<keyword evidence="2" id="KW-1133">Transmembrane helix</keyword>
<dbReference type="PANTHER" id="PTHR48125">
    <property type="entry name" value="LP07818P1"/>
    <property type="match status" value="1"/>
</dbReference>
<feature type="transmembrane region" description="Helical" evidence="2">
    <location>
        <begin position="27"/>
        <end position="47"/>
    </location>
</feature>
<comment type="caution">
    <text evidence="3">The sequence shown here is derived from an EMBL/GenBank/DDBJ whole genome shotgun (WGS) entry which is preliminary data.</text>
</comment>
<dbReference type="Proteomes" id="UP000799429">
    <property type="component" value="Unassembled WGS sequence"/>
</dbReference>
<evidence type="ECO:0000313" key="3">
    <source>
        <dbReference type="EMBL" id="KAF2841330.1"/>
    </source>
</evidence>
<dbReference type="AlphaFoldDB" id="A0A9P4SF08"/>
<name>A0A9P4SF08_9PEZI</name>
<evidence type="ECO:0000256" key="1">
    <source>
        <dbReference type="SAM" id="MobiDB-lite"/>
    </source>
</evidence>
<feature type="compositionally biased region" description="Basic and acidic residues" evidence="1">
    <location>
        <begin position="155"/>
        <end position="182"/>
    </location>
</feature>
<gene>
    <name evidence="3" type="ORF">M501DRAFT_1029435</name>
</gene>
<reference evidence="3" key="1">
    <citation type="journal article" date="2020" name="Stud. Mycol.">
        <title>101 Dothideomycetes genomes: a test case for predicting lifestyles and emergence of pathogens.</title>
        <authorList>
            <person name="Haridas S."/>
            <person name="Albert R."/>
            <person name="Binder M."/>
            <person name="Bloem J."/>
            <person name="Labutti K."/>
            <person name="Salamov A."/>
            <person name="Andreopoulos B."/>
            <person name="Baker S."/>
            <person name="Barry K."/>
            <person name="Bills G."/>
            <person name="Bluhm B."/>
            <person name="Cannon C."/>
            <person name="Castanera R."/>
            <person name="Culley D."/>
            <person name="Daum C."/>
            <person name="Ezra D."/>
            <person name="Gonzalez J."/>
            <person name="Henrissat B."/>
            <person name="Kuo A."/>
            <person name="Liang C."/>
            <person name="Lipzen A."/>
            <person name="Lutzoni F."/>
            <person name="Magnuson J."/>
            <person name="Mondo S."/>
            <person name="Nolan M."/>
            <person name="Ohm R."/>
            <person name="Pangilinan J."/>
            <person name="Park H.-J."/>
            <person name="Ramirez L."/>
            <person name="Alfaro M."/>
            <person name="Sun H."/>
            <person name="Tritt A."/>
            <person name="Yoshinaga Y."/>
            <person name="Zwiers L.-H."/>
            <person name="Turgeon B."/>
            <person name="Goodwin S."/>
            <person name="Spatafora J."/>
            <person name="Crous P."/>
            <person name="Grigoriev I."/>
        </authorList>
    </citation>
    <scope>NUCLEOTIDE SEQUENCE</scope>
    <source>
        <strain evidence="3">CBS 101060</strain>
    </source>
</reference>
<evidence type="ECO:0000256" key="2">
    <source>
        <dbReference type="SAM" id="Phobius"/>
    </source>
</evidence>
<feature type="compositionally biased region" description="Pro residues" evidence="1">
    <location>
        <begin position="53"/>
        <end position="95"/>
    </location>
</feature>
<dbReference type="EMBL" id="MU006091">
    <property type="protein sequence ID" value="KAF2841330.1"/>
    <property type="molecule type" value="Genomic_DNA"/>
</dbReference>
<organism evidence="3 4">
    <name type="scientific">Patellaria atrata CBS 101060</name>
    <dbReference type="NCBI Taxonomy" id="1346257"/>
    <lineage>
        <taxon>Eukaryota</taxon>
        <taxon>Fungi</taxon>
        <taxon>Dikarya</taxon>
        <taxon>Ascomycota</taxon>
        <taxon>Pezizomycotina</taxon>
        <taxon>Dothideomycetes</taxon>
        <taxon>Dothideomycetes incertae sedis</taxon>
        <taxon>Patellariales</taxon>
        <taxon>Patellariaceae</taxon>
        <taxon>Patellaria</taxon>
    </lineage>
</organism>
<sequence length="407" mass="44958">MPFYNHLFNPPSFLSPPPYDASSNWEFLVFTLGVASGVIIVLATNLLSYRRSPIPPSPNPPHPPQPEPIPEPKAQPSTPAPPPFPPIHPAPPTPRLPTHLLFPHTRTHRALQNPSPNPSLIPETTISPNPIYASSTAPSRRGEGEESGRVFGGIKEVDDVGRDEEWERERSEETEEQRERRERRWGVYHEFPTYGNGERNGKRVWECRDAYSQDAGRRRRRGAVSEQGGRRPGDDEGFRGGFPQRYDARGRPLPVGEQGDAESSHPPPGSRLYDSASPPTAVLGLIRHTGDEYNGNHTHFPNFSGVCHIPAARSDTPSSSLSYSSFPYSSFSLSMSVNLFDYNPFLAPSTPLPPYSPPPVYTVHARLQLDRYVCPCVNGGFEMDSVGEPAPGSRQGSEFSSSDVSFS</sequence>
<keyword evidence="2" id="KW-0812">Transmembrane</keyword>
<proteinExistence type="predicted"/>
<evidence type="ECO:0000313" key="4">
    <source>
        <dbReference type="Proteomes" id="UP000799429"/>
    </source>
</evidence>
<feature type="region of interest" description="Disordered" evidence="1">
    <location>
        <begin position="387"/>
        <end position="407"/>
    </location>
</feature>
<accession>A0A9P4SF08</accession>
<keyword evidence="4" id="KW-1185">Reference proteome</keyword>